<dbReference type="Gene3D" id="1.10.3720.10">
    <property type="entry name" value="MetI-like"/>
    <property type="match status" value="2"/>
</dbReference>
<feature type="transmembrane region" description="Helical" evidence="8">
    <location>
        <begin position="136"/>
        <end position="158"/>
    </location>
</feature>
<feature type="domain" description="ABC transmembrane type-1" evidence="9">
    <location>
        <begin position="320"/>
        <end position="515"/>
    </location>
</feature>
<proteinExistence type="inferred from homology"/>
<evidence type="ECO:0000256" key="7">
    <source>
        <dbReference type="ARBA" id="ARBA00023136"/>
    </source>
</evidence>
<feature type="domain" description="ABC transmembrane type-1" evidence="9">
    <location>
        <begin position="52"/>
        <end position="251"/>
    </location>
</feature>
<dbReference type="InterPro" id="IPR035906">
    <property type="entry name" value="MetI-like_sf"/>
</dbReference>
<dbReference type="Pfam" id="PF00528">
    <property type="entry name" value="BPD_transp_1"/>
    <property type="match status" value="2"/>
</dbReference>
<feature type="transmembrane region" description="Helical" evidence="8">
    <location>
        <begin position="443"/>
        <end position="461"/>
    </location>
</feature>
<dbReference type="PANTHER" id="PTHR43357:SF3">
    <property type="entry name" value="FE(3+)-TRANSPORT SYSTEM PERMEASE PROTEIN FBPB 2"/>
    <property type="match status" value="1"/>
</dbReference>
<evidence type="ECO:0000256" key="6">
    <source>
        <dbReference type="ARBA" id="ARBA00022989"/>
    </source>
</evidence>
<comment type="caution">
    <text evidence="10">The sequence shown here is derived from an EMBL/GenBank/DDBJ whole genome shotgun (WGS) entry which is preliminary data.</text>
</comment>
<keyword evidence="4" id="KW-0997">Cell inner membrane</keyword>
<gene>
    <name evidence="10" type="ORF">DFR27_1581</name>
</gene>
<evidence type="ECO:0000259" key="9">
    <source>
        <dbReference type="PROSITE" id="PS50928"/>
    </source>
</evidence>
<dbReference type="OrthoDB" id="9790211at2"/>
<dbReference type="GO" id="GO:0005886">
    <property type="term" value="C:plasma membrane"/>
    <property type="evidence" value="ECO:0007669"/>
    <property type="project" value="UniProtKB-SubCell"/>
</dbReference>
<dbReference type="EMBL" id="REFJ01000003">
    <property type="protein sequence ID" value="RMA80218.1"/>
    <property type="molecule type" value="Genomic_DNA"/>
</dbReference>
<feature type="transmembrane region" description="Helical" evidence="8">
    <location>
        <begin position="317"/>
        <end position="340"/>
    </location>
</feature>
<dbReference type="Proteomes" id="UP000267187">
    <property type="component" value="Unassembled WGS sequence"/>
</dbReference>
<dbReference type="InterPro" id="IPR000515">
    <property type="entry name" value="MetI-like"/>
</dbReference>
<keyword evidence="2 8" id="KW-0813">Transport</keyword>
<dbReference type="SUPFAM" id="SSF161098">
    <property type="entry name" value="MetI-like"/>
    <property type="match status" value="2"/>
</dbReference>
<dbReference type="PANTHER" id="PTHR43357">
    <property type="entry name" value="INNER MEMBRANE ABC TRANSPORTER PERMEASE PROTEIN YDCV"/>
    <property type="match status" value="1"/>
</dbReference>
<accession>A0A3M0ABR3</accession>
<feature type="transmembrane region" description="Helical" evidence="8">
    <location>
        <begin position="279"/>
        <end position="305"/>
    </location>
</feature>
<keyword evidence="6 8" id="KW-1133">Transmembrane helix</keyword>
<feature type="transmembrane region" description="Helical" evidence="8">
    <location>
        <begin position="229"/>
        <end position="252"/>
    </location>
</feature>
<dbReference type="GO" id="GO:0055085">
    <property type="term" value="P:transmembrane transport"/>
    <property type="evidence" value="ECO:0007669"/>
    <property type="project" value="InterPro"/>
</dbReference>
<evidence type="ECO:0000313" key="10">
    <source>
        <dbReference type="EMBL" id="RMA80218.1"/>
    </source>
</evidence>
<comment type="similarity">
    <text evidence="8">Belongs to the binding-protein-dependent transport system permease family.</text>
</comment>
<evidence type="ECO:0000256" key="3">
    <source>
        <dbReference type="ARBA" id="ARBA00022475"/>
    </source>
</evidence>
<keyword evidence="7 8" id="KW-0472">Membrane</keyword>
<keyword evidence="3" id="KW-1003">Cell membrane</keyword>
<evidence type="ECO:0000256" key="2">
    <source>
        <dbReference type="ARBA" id="ARBA00022448"/>
    </source>
</evidence>
<feature type="transmembrane region" description="Helical" evidence="8">
    <location>
        <begin position="352"/>
        <end position="378"/>
    </location>
</feature>
<comment type="subcellular location">
    <subcellularLocation>
        <location evidence="1">Cell inner membrane</location>
        <topology evidence="1">Multi-pass membrane protein</topology>
    </subcellularLocation>
    <subcellularLocation>
        <location evidence="8">Cell membrane</location>
        <topology evidence="8">Multi-pass membrane protein</topology>
    </subcellularLocation>
</comment>
<evidence type="ECO:0000256" key="8">
    <source>
        <dbReference type="RuleBase" id="RU363032"/>
    </source>
</evidence>
<evidence type="ECO:0000313" key="11">
    <source>
        <dbReference type="Proteomes" id="UP000267187"/>
    </source>
</evidence>
<dbReference type="AlphaFoldDB" id="A0A3M0ABR3"/>
<feature type="transmembrane region" description="Helical" evidence="8">
    <location>
        <begin position="52"/>
        <end position="77"/>
    </location>
</feature>
<protein>
    <submittedName>
        <fullName evidence="10">Iron(III) transport system permease protein</fullName>
    </submittedName>
</protein>
<organism evidence="10 11">
    <name type="scientific">Umboniibacter marinipuniceus</name>
    <dbReference type="NCBI Taxonomy" id="569599"/>
    <lineage>
        <taxon>Bacteria</taxon>
        <taxon>Pseudomonadati</taxon>
        <taxon>Pseudomonadota</taxon>
        <taxon>Gammaproteobacteria</taxon>
        <taxon>Cellvibrionales</taxon>
        <taxon>Cellvibrionaceae</taxon>
        <taxon>Umboniibacter</taxon>
    </lineage>
</organism>
<dbReference type="CDD" id="cd06261">
    <property type="entry name" value="TM_PBP2"/>
    <property type="match status" value="2"/>
</dbReference>
<sequence>MLKGARLAISYSPIAVVLVLVAAPVVALISSWGSVDVALWTHLWNTQLPALIANTLLLMLGVTIGVLLFGVSTAWLVSACEFPGRKWLSWALVLPMAMPAYVLAFVVLGMTDFGSPLQRFLAVQFPGFHIDLRHPVAVMVVLSLVFYPYVFLLARTAFRYQGITSIQAARTLGKGPWKAFFSVVLPMARPAIAAGLALALMETLADFGAVSVFNYQTFTTAIYKSWSSFYSLSTATQLASLLLLLVALLLVLERFNRSGRFAESSAQLQRFKLSGGAKWLASLWCFIIFLCAFLLPVFQLVVWAWDEFSMLQDRRFIGFISNTVKLGVMAMLVAVVLATLSQLANFYSRSKWLSYLQVFASLGYALPGSVMAVGMMIVGATVDGVLARHFLMGSALLLILAYVARFYAVANGPIETAMAKIKPSLLESARVLGVSENQQFRRVVLPLLSPGVYVAALMVLVDVMKEMPATLLLRPFGWDTLAIKIFELTSEGEWHQASVPALMLVVISILPVVYLLNKTTKNS</sequence>
<keyword evidence="5 8" id="KW-0812">Transmembrane</keyword>
<keyword evidence="11" id="KW-1185">Reference proteome</keyword>
<dbReference type="RefSeq" id="WP_121876895.1">
    <property type="nucleotide sequence ID" value="NZ_REFJ01000003.1"/>
</dbReference>
<feature type="transmembrane region" description="Helical" evidence="8">
    <location>
        <begin position="497"/>
        <end position="516"/>
    </location>
</feature>
<feature type="transmembrane region" description="Helical" evidence="8">
    <location>
        <begin position="179"/>
        <end position="201"/>
    </location>
</feature>
<feature type="transmembrane region" description="Helical" evidence="8">
    <location>
        <begin position="12"/>
        <end position="32"/>
    </location>
</feature>
<feature type="transmembrane region" description="Helical" evidence="8">
    <location>
        <begin position="390"/>
        <end position="410"/>
    </location>
</feature>
<evidence type="ECO:0000256" key="4">
    <source>
        <dbReference type="ARBA" id="ARBA00022519"/>
    </source>
</evidence>
<dbReference type="PROSITE" id="PS50928">
    <property type="entry name" value="ABC_TM1"/>
    <property type="match status" value="2"/>
</dbReference>
<dbReference type="FunFam" id="1.10.3720.10:FF:000088">
    <property type="entry name" value="Iron(III) ABC transporter, permease protein"/>
    <property type="match status" value="1"/>
</dbReference>
<evidence type="ECO:0000256" key="1">
    <source>
        <dbReference type="ARBA" id="ARBA00004429"/>
    </source>
</evidence>
<name>A0A3M0ABR3_9GAMM</name>
<feature type="transmembrane region" description="Helical" evidence="8">
    <location>
        <begin position="89"/>
        <end position="110"/>
    </location>
</feature>
<reference evidence="10 11" key="1">
    <citation type="submission" date="2018-10" db="EMBL/GenBank/DDBJ databases">
        <title>Genomic Encyclopedia of Type Strains, Phase IV (KMG-IV): sequencing the most valuable type-strain genomes for metagenomic binning, comparative biology and taxonomic classification.</title>
        <authorList>
            <person name="Goeker M."/>
        </authorList>
    </citation>
    <scope>NUCLEOTIDE SEQUENCE [LARGE SCALE GENOMIC DNA]</scope>
    <source>
        <strain evidence="10 11">DSM 25080</strain>
    </source>
</reference>
<evidence type="ECO:0000256" key="5">
    <source>
        <dbReference type="ARBA" id="ARBA00022692"/>
    </source>
</evidence>